<gene>
    <name evidence="2" type="ORF">GCM10009755_25650</name>
</gene>
<dbReference type="Proteomes" id="UP001500755">
    <property type="component" value="Unassembled WGS sequence"/>
</dbReference>
<accession>A0ABP5EZY6</accession>
<evidence type="ECO:0000313" key="3">
    <source>
        <dbReference type="Proteomes" id="UP001500755"/>
    </source>
</evidence>
<reference evidence="3" key="1">
    <citation type="journal article" date="2019" name="Int. J. Syst. Evol. Microbiol.">
        <title>The Global Catalogue of Microorganisms (GCM) 10K type strain sequencing project: providing services to taxonomists for standard genome sequencing and annotation.</title>
        <authorList>
            <consortium name="The Broad Institute Genomics Platform"/>
            <consortium name="The Broad Institute Genome Sequencing Center for Infectious Disease"/>
            <person name="Wu L."/>
            <person name="Ma J."/>
        </authorList>
    </citation>
    <scope>NUCLEOTIDE SEQUENCE [LARGE SCALE GENOMIC DNA]</scope>
    <source>
        <strain evidence="3">JCM 14546</strain>
    </source>
</reference>
<evidence type="ECO:0008006" key="4">
    <source>
        <dbReference type="Google" id="ProtNLM"/>
    </source>
</evidence>
<organism evidence="2 3">
    <name type="scientific">Brevibacterium samyangense</name>
    <dbReference type="NCBI Taxonomy" id="366888"/>
    <lineage>
        <taxon>Bacteria</taxon>
        <taxon>Bacillati</taxon>
        <taxon>Actinomycetota</taxon>
        <taxon>Actinomycetes</taxon>
        <taxon>Micrococcales</taxon>
        <taxon>Brevibacteriaceae</taxon>
        <taxon>Brevibacterium</taxon>
    </lineage>
</organism>
<keyword evidence="1" id="KW-1133">Transmembrane helix</keyword>
<evidence type="ECO:0000313" key="2">
    <source>
        <dbReference type="EMBL" id="GAA2012923.1"/>
    </source>
</evidence>
<evidence type="ECO:0000256" key="1">
    <source>
        <dbReference type="SAM" id="Phobius"/>
    </source>
</evidence>
<keyword evidence="1" id="KW-0812">Transmembrane</keyword>
<name>A0ABP5EZY6_9MICO</name>
<dbReference type="RefSeq" id="WP_344310288.1">
    <property type="nucleotide sequence ID" value="NZ_BAAANO010000027.1"/>
</dbReference>
<proteinExistence type="predicted"/>
<sequence>MKFLLDEWSLWRSNLERLRKRNDAGASAIEWVIITAVLVIAVSVVGGIVMNIVRDKSGQMADCADSASQGESCDSFSAF</sequence>
<keyword evidence="3" id="KW-1185">Reference proteome</keyword>
<protein>
    <recommendedName>
        <fullName evidence="4">Flp pilus assembly protein, pilin Flp</fullName>
    </recommendedName>
</protein>
<dbReference type="EMBL" id="BAAANO010000027">
    <property type="protein sequence ID" value="GAA2012923.1"/>
    <property type="molecule type" value="Genomic_DNA"/>
</dbReference>
<keyword evidence="1" id="KW-0472">Membrane</keyword>
<feature type="transmembrane region" description="Helical" evidence="1">
    <location>
        <begin position="28"/>
        <end position="50"/>
    </location>
</feature>
<comment type="caution">
    <text evidence="2">The sequence shown here is derived from an EMBL/GenBank/DDBJ whole genome shotgun (WGS) entry which is preliminary data.</text>
</comment>